<evidence type="ECO:0000313" key="3">
    <source>
        <dbReference type="Proteomes" id="UP000599074"/>
    </source>
</evidence>
<dbReference type="AlphaFoldDB" id="A0A8J3WZN1"/>
<dbReference type="Proteomes" id="UP000599074">
    <property type="component" value="Unassembled WGS sequence"/>
</dbReference>
<accession>A0A8J3WZN1</accession>
<keyword evidence="1" id="KW-0472">Membrane</keyword>
<name>A0A8J3WZN1_9ACTN</name>
<proteinExistence type="predicted"/>
<keyword evidence="3" id="KW-1185">Reference proteome</keyword>
<dbReference type="EMBL" id="BOON01000018">
    <property type="protein sequence ID" value="GII22490.1"/>
    <property type="molecule type" value="Genomic_DNA"/>
</dbReference>
<evidence type="ECO:0000313" key="2">
    <source>
        <dbReference type="EMBL" id="GII22490.1"/>
    </source>
</evidence>
<keyword evidence="1" id="KW-0812">Transmembrane</keyword>
<gene>
    <name evidence="2" type="ORF">Pme01_20870</name>
</gene>
<dbReference type="RefSeq" id="WP_168114501.1">
    <property type="nucleotide sequence ID" value="NZ_BOON01000018.1"/>
</dbReference>
<organism evidence="2 3">
    <name type="scientific">Planosporangium mesophilum</name>
    <dbReference type="NCBI Taxonomy" id="689768"/>
    <lineage>
        <taxon>Bacteria</taxon>
        <taxon>Bacillati</taxon>
        <taxon>Actinomycetota</taxon>
        <taxon>Actinomycetes</taxon>
        <taxon>Micromonosporales</taxon>
        <taxon>Micromonosporaceae</taxon>
        <taxon>Planosporangium</taxon>
    </lineage>
</organism>
<evidence type="ECO:0000256" key="1">
    <source>
        <dbReference type="SAM" id="Phobius"/>
    </source>
</evidence>
<comment type="caution">
    <text evidence="2">The sequence shown here is derived from an EMBL/GenBank/DDBJ whole genome shotgun (WGS) entry which is preliminary data.</text>
</comment>
<feature type="transmembrane region" description="Helical" evidence="1">
    <location>
        <begin position="6"/>
        <end position="24"/>
    </location>
</feature>
<sequence length="53" mass="6191">MSGTQLFLTLLSWILGVFVLYWVIRLAVKHGIADAEGERARIRRWAREMSDEE</sequence>
<reference evidence="2" key="1">
    <citation type="submission" date="2021-01" db="EMBL/GenBank/DDBJ databases">
        <title>Whole genome shotgun sequence of Planosporangium mesophilum NBRC 109066.</title>
        <authorList>
            <person name="Komaki H."/>
            <person name="Tamura T."/>
        </authorList>
    </citation>
    <scope>NUCLEOTIDE SEQUENCE</scope>
    <source>
        <strain evidence="2">NBRC 109066</strain>
    </source>
</reference>
<keyword evidence="1" id="KW-1133">Transmembrane helix</keyword>
<protein>
    <submittedName>
        <fullName evidence="2">Uncharacterized protein</fullName>
    </submittedName>
</protein>